<gene>
    <name evidence="1" type="ORF">PAPYR_6189</name>
</gene>
<dbReference type="SUPFAM" id="SSF52047">
    <property type="entry name" value="RNI-like"/>
    <property type="match status" value="1"/>
</dbReference>
<evidence type="ECO:0000313" key="1">
    <source>
        <dbReference type="EMBL" id="KAJ4458084.1"/>
    </source>
</evidence>
<organism evidence="1 2">
    <name type="scientific">Paratrimastix pyriformis</name>
    <dbReference type="NCBI Taxonomy" id="342808"/>
    <lineage>
        <taxon>Eukaryota</taxon>
        <taxon>Metamonada</taxon>
        <taxon>Preaxostyla</taxon>
        <taxon>Paratrimastigidae</taxon>
        <taxon>Paratrimastix</taxon>
    </lineage>
</organism>
<dbReference type="Gene3D" id="3.80.10.10">
    <property type="entry name" value="Ribonuclease Inhibitor"/>
    <property type="match status" value="2"/>
</dbReference>
<accession>A0ABQ8UFQ7</accession>
<dbReference type="EMBL" id="JAPMOS010000034">
    <property type="protein sequence ID" value="KAJ4458084.1"/>
    <property type="molecule type" value="Genomic_DNA"/>
</dbReference>
<name>A0ABQ8UFQ7_9EUKA</name>
<comment type="caution">
    <text evidence="1">The sequence shown here is derived from an EMBL/GenBank/DDBJ whole genome shotgun (WGS) entry which is preliminary data.</text>
</comment>
<dbReference type="InterPro" id="IPR032675">
    <property type="entry name" value="LRR_dom_sf"/>
</dbReference>
<proteinExistence type="predicted"/>
<sequence length="713" mass="77083">MCFVDHSPVASDRLPTPTADALAALVGPCKDLVKLSMPNWWPGIWGCGRTASDSAPWVDEAFAGHTQLATLCVPRAGPMITALPRILGHLPGLEDFDLSSPDAYDPTPLLTALVRCCPHLQALSLGVCGGGWKTFDPTPLSQSPQWCAQLKRLCIPVVPPSARLDAFLGLLANLEAITLEEHSPALACLPHLARLTLRGGSVDTLPEMALTRLEHLELEEGVTSRLPAVLSLLDANQATLRSLLLWPSAPARPLFQAAEACPFLTDLALVGPVDFADLPQALLNRLVSLSLSAGHTPSCYSRPIRIESPSLHVLHLDFRLANGASVTLACPALVSLTLPPDDNGSVSTSLVLRCPRLELMTNLGRQELAECQAMPFLTRVLYASCHSIRSEQYPPRPVLDALLAGSPRLALLSGLCFTHPDQLAELCQAAPCLSSVDAAMIYNVGRTPDHHHQMIVRLPGRMTALTLVLALTRPYLDRIPVGLRIEAPGLRSCTLDEMNQPQAALGRLTLRCPALASLSLRFVSAMTTLTLDDAAPLETGGVALRSLQIGAECTALKPACLVACLQAHGAHLSKVVLTDSHMPCHESWPQLAAALGALPRLTWLELGYLPMSQLALACPALRYLKLPEYSTVTRYQDMQRFTVILSSLVLDCPLLEELHAPLGPDMEHFELVGETPFLRRVEYVSQKWAQQLEASAPGATLVAFPWRHESPTR</sequence>
<reference evidence="1" key="1">
    <citation type="journal article" date="2022" name="bioRxiv">
        <title>Genomics of Preaxostyla Flagellates Illuminates Evolutionary Transitions and the Path Towards Mitochondrial Loss.</title>
        <authorList>
            <person name="Novak L.V.F."/>
            <person name="Treitli S.C."/>
            <person name="Pyrih J."/>
            <person name="Halakuc P."/>
            <person name="Pipaliya S.V."/>
            <person name="Vacek V."/>
            <person name="Brzon O."/>
            <person name="Soukal P."/>
            <person name="Eme L."/>
            <person name="Dacks J.B."/>
            <person name="Karnkowska A."/>
            <person name="Elias M."/>
            <person name="Hampl V."/>
        </authorList>
    </citation>
    <scope>NUCLEOTIDE SEQUENCE</scope>
    <source>
        <strain evidence="1">RCP-MX</strain>
    </source>
</reference>
<protein>
    <submittedName>
        <fullName evidence="1">Uncharacterized protein</fullName>
    </submittedName>
</protein>
<dbReference type="Proteomes" id="UP001141327">
    <property type="component" value="Unassembled WGS sequence"/>
</dbReference>
<evidence type="ECO:0000313" key="2">
    <source>
        <dbReference type="Proteomes" id="UP001141327"/>
    </source>
</evidence>
<keyword evidence="2" id="KW-1185">Reference proteome</keyword>